<dbReference type="Proteomes" id="UP000054564">
    <property type="component" value="Unassembled WGS sequence"/>
</dbReference>
<reference evidence="8" key="1">
    <citation type="submission" date="2014-03" db="EMBL/GenBank/DDBJ databases">
        <title>The Genome Sequence of Puccinia striiformis f. sp. tritici PST-78.</title>
        <authorList>
            <consortium name="The Broad Institute Genome Sequencing Platform"/>
            <person name="Cuomo C."/>
            <person name="Hulbert S."/>
            <person name="Chen X."/>
            <person name="Walker B."/>
            <person name="Young S.K."/>
            <person name="Zeng Q."/>
            <person name="Gargeya S."/>
            <person name="Fitzgerald M."/>
            <person name="Haas B."/>
            <person name="Abouelleil A."/>
            <person name="Alvarado L."/>
            <person name="Arachchi H.M."/>
            <person name="Berlin A.M."/>
            <person name="Chapman S.B."/>
            <person name="Goldberg J."/>
            <person name="Griggs A."/>
            <person name="Gujja S."/>
            <person name="Hansen M."/>
            <person name="Howarth C."/>
            <person name="Imamovic A."/>
            <person name="Larimer J."/>
            <person name="McCowan C."/>
            <person name="Montmayeur A."/>
            <person name="Murphy C."/>
            <person name="Neiman D."/>
            <person name="Pearson M."/>
            <person name="Priest M."/>
            <person name="Roberts A."/>
            <person name="Saif S."/>
            <person name="Shea T."/>
            <person name="Sisk P."/>
            <person name="Sykes S."/>
            <person name="Wortman J."/>
            <person name="Nusbaum C."/>
            <person name="Birren B."/>
        </authorList>
    </citation>
    <scope>NUCLEOTIDE SEQUENCE [LARGE SCALE GENOMIC DNA]</scope>
    <source>
        <strain evidence="8">race PST-78</strain>
    </source>
</reference>
<organism evidence="7 8">
    <name type="scientific">Puccinia striiformis f. sp. tritici PST-78</name>
    <dbReference type="NCBI Taxonomy" id="1165861"/>
    <lineage>
        <taxon>Eukaryota</taxon>
        <taxon>Fungi</taxon>
        <taxon>Dikarya</taxon>
        <taxon>Basidiomycota</taxon>
        <taxon>Pucciniomycotina</taxon>
        <taxon>Pucciniomycetes</taxon>
        <taxon>Pucciniales</taxon>
        <taxon>Pucciniaceae</taxon>
        <taxon>Puccinia</taxon>
    </lineage>
</organism>
<feature type="transmembrane region" description="Helical" evidence="5">
    <location>
        <begin position="349"/>
        <end position="372"/>
    </location>
</feature>
<evidence type="ECO:0000313" key="8">
    <source>
        <dbReference type="Proteomes" id="UP000054564"/>
    </source>
</evidence>
<keyword evidence="5" id="KW-1133">Transmembrane helix</keyword>
<sequence>MLNHNNQLRQRNTTTIDPHNPSQTSETHEVTTETSISNESSDREPHQELSTGQETTPNEPETELNHQEKDQEQTEEEPLCRICLSGRDDEDPSLGRFIQPCLCRGTMANIHVGCLQRWRITSPSPKSFYRCDQCGYRYKLRRAKIAGLAENSVILGAVTFTVFFILVIVSGFISNWLLESYSQIAPIESHWDSGLGPFSYDSTGKIVGEVVGEAVRVLNSKLHVDGTRSTKKMGSTPVRKSKLVKESQSENEVSKLKPIQTDENGDHTYRYVRGKEAKKSEQEPVNTAYSNRASPRTHPASTPTTTSAKSENEELENEEEQESGNILQTILNKIFNKLELLIKHVIKGLAFIGVMSFFQLAMSVTLFSPWNFGIRNSVLRMMRSSSNTRTTSNGRVSGTDPNGIGSLLLLIFVLLGVLKAIQSVWNLVRNSSQWALRKIEDGVLDVRASS</sequence>
<evidence type="ECO:0000313" key="7">
    <source>
        <dbReference type="EMBL" id="KNF01366.1"/>
    </source>
</evidence>
<feature type="region of interest" description="Disordered" evidence="4">
    <location>
        <begin position="226"/>
        <end position="322"/>
    </location>
</feature>
<dbReference type="InterPro" id="IPR011016">
    <property type="entry name" value="Znf_RING-CH"/>
</dbReference>
<feature type="compositionally biased region" description="Low complexity" evidence="4">
    <location>
        <begin position="293"/>
        <end position="308"/>
    </location>
</feature>
<feature type="compositionally biased region" description="Polar residues" evidence="4">
    <location>
        <begin position="283"/>
        <end position="292"/>
    </location>
</feature>
<proteinExistence type="predicted"/>
<dbReference type="PROSITE" id="PS51292">
    <property type="entry name" value="ZF_RING_CH"/>
    <property type="match status" value="1"/>
</dbReference>
<feature type="compositionally biased region" description="Polar residues" evidence="4">
    <location>
        <begin position="1"/>
        <end position="21"/>
    </location>
</feature>
<feature type="compositionally biased region" description="Basic and acidic residues" evidence="4">
    <location>
        <begin position="243"/>
        <end position="255"/>
    </location>
</feature>
<keyword evidence="3" id="KW-0862">Zinc</keyword>
<dbReference type="OrthoDB" id="264354at2759"/>
<keyword evidence="5" id="KW-0812">Transmembrane</keyword>
<dbReference type="PANTHER" id="PTHR46347:SF1">
    <property type="entry name" value="RING_FYVE_PHD ZINC FINGER SUPERFAMILY PROTEIN"/>
    <property type="match status" value="1"/>
</dbReference>
<dbReference type="SUPFAM" id="SSF57850">
    <property type="entry name" value="RING/U-box"/>
    <property type="match status" value="1"/>
</dbReference>
<dbReference type="PANTHER" id="PTHR46347">
    <property type="entry name" value="RING/FYVE/PHD ZINC FINGER SUPERFAMILY PROTEIN"/>
    <property type="match status" value="1"/>
</dbReference>
<feature type="compositionally biased region" description="Basic and acidic residues" evidence="4">
    <location>
        <begin position="264"/>
        <end position="282"/>
    </location>
</feature>
<name>A0A0L0VQ15_9BASI</name>
<feature type="region of interest" description="Disordered" evidence="4">
    <location>
        <begin position="1"/>
        <end position="77"/>
    </location>
</feature>
<dbReference type="Gene3D" id="3.30.40.10">
    <property type="entry name" value="Zinc/RING finger domain, C3HC4 (zinc finger)"/>
    <property type="match status" value="1"/>
</dbReference>
<dbReference type="Pfam" id="PF12906">
    <property type="entry name" value="RINGv"/>
    <property type="match status" value="1"/>
</dbReference>
<evidence type="ECO:0000256" key="1">
    <source>
        <dbReference type="ARBA" id="ARBA00022723"/>
    </source>
</evidence>
<feature type="compositionally biased region" description="Acidic residues" evidence="4">
    <location>
        <begin position="313"/>
        <end position="322"/>
    </location>
</feature>
<keyword evidence="8" id="KW-1185">Reference proteome</keyword>
<dbReference type="SMART" id="SM00744">
    <property type="entry name" value="RINGv"/>
    <property type="match status" value="1"/>
</dbReference>
<keyword evidence="1" id="KW-0479">Metal-binding</keyword>
<comment type="caution">
    <text evidence="7">The sequence shown here is derived from an EMBL/GenBank/DDBJ whole genome shotgun (WGS) entry which is preliminary data.</text>
</comment>
<evidence type="ECO:0000256" key="4">
    <source>
        <dbReference type="SAM" id="MobiDB-lite"/>
    </source>
</evidence>
<keyword evidence="5" id="KW-0472">Membrane</keyword>
<evidence type="ECO:0000259" key="6">
    <source>
        <dbReference type="PROSITE" id="PS51292"/>
    </source>
</evidence>
<dbReference type="InterPro" id="IPR013083">
    <property type="entry name" value="Znf_RING/FYVE/PHD"/>
</dbReference>
<keyword evidence="2" id="KW-0863">Zinc-finger</keyword>
<protein>
    <recommendedName>
        <fullName evidence="6">RING-CH-type domain-containing protein</fullName>
    </recommendedName>
</protein>
<dbReference type="GO" id="GO:0008270">
    <property type="term" value="F:zinc ion binding"/>
    <property type="evidence" value="ECO:0007669"/>
    <property type="project" value="UniProtKB-KW"/>
</dbReference>
<gene>
    <name evidence="7" type="ORF">PSTG_05466</name>
</gene>
<accession>A0A0L0VQ15</accession>
<dbReference type="CDD" id="cd16495">
    <property type="entry name" value="RING_CH-C4HC3_MARCH"/>
    <property type="match status" value="1"/>
</dbReference>
<feature type="compositionally biased region" description="Basic and acidic residues" evidence="4">
    <location>
        <begin position="63"/>
        <end position="72"/>
    </location>
</feature>
<dbReference type="STRING" id="1165861.A0A0L0VQ15"/>
<feature type="transmembrane region" description="Helical" evidence="5">
    <location>
        <begin position="404"/>
        <end position="428"/>
    </location>
</feature>
<evidence type="ECO:0000256" key="3">
    <source>
        <dbReference type="ARBA" id="ARBA00022833"/>
    </source>
</evidence>
<evidence type="ECO:0000256" key="2">
    <source>
        <dbReference type="ARBA" id="ARBA00022771"/>
    </source>
</evidence>
<feature type="transmembrane region" description="Helical" evidence="5">
    <location>
        <begin position="153"/>
        <end position="178"/>
    </location>
</feature>
<dbReference type="EMBL" id="AJIL01000030">
    <property type="protein sequence ID" value="KNF01366.1"/>
    <property type="molecule type" value="Genomic_DNA"/>
</dbReference>
<dbReference type="AlphaFoldDB" id="A0A0L0VQ15"/>
<feature type="domain" description="RING-CH-type" evidence="6">
    <location>
        <begin position="72"/>
        <end position="141"/>
    </location>
</feature>
<evidence type="ECO:0000256" key="5">
    <source>
        <dbReference type="SAM" id="Phobius"/>
    </source>
</evidence>